<reference evidence="3 4" key="1">
    <citation type="journal article" date="2015" name="Nature">
        <title>rRNA introns, odd ribosomes, and small enigmatic genomes across a large radiation of phyla.</title>
        <authorList>
            <person name="Brown C.T."/>
            <person name="Hug L.A."/>
            <person name="Thomas B.C."/>
            <person name="Sharon I."/>
            <person name="Castelle C.J."/>
            <person name="Singh A."/>
            <person name="Wilkins M.J."/>
            <person name="Williams K.H."/>
            <person name="Banfield J.F."/>
        </authorList>
    </citation>
    <scope>NUCLEOTIDE SEQUENCE [LARGE SCALE GENOMIC DNA]</scope>
</reference>
<keyword evidence="1" id="KW-0175">Coiled coil</keyword>
<dbReference type="AlphaFoldDB" id="A0A0G1U2E2"/>
<evidence type="ECO:0008006" key="5">
    <source>
        <dbReference type="Google" id="ProtNLM"/>
    </source>
</evidence>
<evidence type="ECO:0000256" key="2">
    <source>
        <dbReference type="SAM" id="Phobius"/>
    </source>
</evidence>
<feature type="transmembrane region" description="Helical" evidence="2">
    <location>
        <begin position="38"/>
        <end position="57"/>
    </location>
</feature>
<dbReference type="Proteomes" id="UP000034739">
    <property type="component" value="Unassembled WGS sequence"/>
</dbReference>
<evidence type="ECO:0000256" key="1">
    <source>
        <dbReference type="SAM" id="Coils"/>
    </source>
</evidence>
<name>A0A0G1U2E2_9BACT</name>
<evidence type="ECO:0000313" key="3">
    <source>
        <dbReference type="EMBL" id="KKU88211.1"/>
    </source>
</evidence>
<keyword evidence="2" id="KW-0812">Transmembrane</keyword>
<feature type="transmembrane region" description="Helical" evidence="2">
    <location>
        <begin position="69"/>
        <end position="91"/>
    </location>
</feature>
<gene>
    <name evidence="3" type="ORF">UY16_C0011G0004</name>
</gene>
<keyword evidence="2" id="KW-0472">Membrane</keyword>
<dbReference type="PANTHER" id="PTHR41386">
    <property type="entry name" value="INTEGRAL MEMBRANE PROTEIN-RELATED"/>
    <property type="match status" value="1"/>
</dbReference>
<dbReference type="EMBL" id="LCOY01000011">
    <property type="protein sequence ID" value="KKU88211.1"/>
    <property type="molecule type" value="Genomic_DNA"/>
</dbReference>
<feature type="coiled-coil region" evidence="1">
    <location>
        <begin position="93"/>
        <end position="136"/>
    </location>
</feature>
<dbReference type="InterPro" id="IPR010406">
    <property type="entry name" value="DUF1003"/>
</dbReference>
<evidence type="ECO:0000313" key="4">
    <source>
        <dbReference type="Proteomes" id="UP000034739"/>
    </source>
</evidence>
<dbReference type="PANTHER" id="PTHR41386:SF1">
    <property type="entry name" value="MEMBRANE PROTEIN"/>
    <property type="match status" value="1"/>
</dbReference>
<accession>A0A0G1U2E2</accession>
<comment type="caution">
    <text evidence="3">The sequence shown here is derived from an EMBL/GenBank/DDBJ whole genome shotgun (WGS) entry which is preliminary data.</text>
</comment>
<sequence length="148" mass="17201">MPMQKQIHSNQKKIMKHLHSIEGGLADSITKLSGSMSFVYFHVLWFSLWFFINQGYFLPVVAVFDPFPYGLLTMIVSLEAIFLSTFIMVAHNRQTLMDEYRDLEEDIEEQEAVKDVEDIQKDLNDLKRSVTIIQKKILNTDTTQGKKL</sequence>
<dbReference type="Pfam" id="PF06210">
    <property type="entry name" value="DUF1003"/>
    <property type="match status" value="1"/>
</dbReference>
<keyword evidence="2" id="KW-1133">Transmembrane helix</keyword>
<proteinExistence type="predicted"/>
<protein>
    <recommendedName>
        <fullName evidence="5">DUF1003 domain-containing protein</fullName>
    </recommendedName>
</protein>
<dbReference type="PATRIC" id="fig|1618445.3.peg.357"/>
<organism evidence="3 4">
    <name type="scientific">Candidatus Gottesmanbacteria bacterium GW2011_GWA2_47_9</name>
    <dbReference type="NCBI Taxonomy" id="1618445"/>
    <lineage>
        <taxon>Bacteria</taxon>
        <taxon>Candidatus Gottesmaniibacteriota</taxon>
    </lineage>
</organism>